<evidence type="ECO:0000256" key="1">
    <source>
        <dbReference type="ARBA" id="ARBA00004141"/>
    </source>
</evidence>
<comment type="similarity">
    <text evidence="3">Belongs to the paxB family.</text>
</comment>
<evidence type="ECO:0000256" key="3">
    <source>
        <dbReference type="ARBA" id="ARBA00006757"/>
    </source>
</evidence>
<feature type="transmembrane region" description="Helical" evidence="7">
    <location>
        <begin position="79"/>
        <end position="100"/>
    </location>
</feature>
<protein>
    <recommendedName>
        <fullName evidence="10">Integral membrane protein</fullName>
    </recommendedName>
</protein>
<dbReference type="InParanoid" id="W3X0R1"/>
<dbReference type="OMA" id="QRGHTRG"/>
<feature type="transmembrane region" description="Helical" evidence="7">
    <location>
        <begin position="14"/>
        <end position="35"/>
    </location>
</feature>
<dbReference type="GO" id="GO:0016829">
    <property type="term" value="F:lyase activity"/>
    <property type="evidence" value="ECO:0007669"/>
    <property type="project" value="InterPro"/>
</dbReference>
<evidence type="ECO:0000256" key="4">
    <source>
        <dbReference type="ARBA" id="ARBA00022692"/>
    </source>
</evidence>
<evidence type="ECO:0000256" key="7">
    <source>
        <dbReference type="SAM" id="Phobius"/>
    </source>
</evidence>
<evidence type="ECO:0008006" key="10">
    <source>
        <dbReference type="Google" id="ProtNLM"/>
    </source>
</evidence>
<comment type="subcellular location">
    <subcellularLocation>
        <location evidence="1">Membrane</location>
        <topology evidence="1">Multi-pass membrane protein</topology>
    </subcellularLocation>
</comment>
<dbReference type="OrthoDB" id="5294024at2759"/>
<dbReference type="RefSeq" id="XP_007836310.1">
    <property type="nucleotide sequence ID" value="XM_007838119.1"/>
</dbReference>
<name>W3X0R1_PESFW</name>
<dbReference type="eggNOG" id="ENOG502RZ5S">
    <property type="taxonomic scope" value="Eukaryota"/>
</dbReference>
<evidence type="ECO:0000256" key="2">
    <source>
        <dbReference type="ARBA" id="ARBA00005179"/>
    </source>
</evidence>
<dbReference type="PANTHER" id="PTHR42038:SF2">
    <property type="entry name" value="TERPENE CYCLASE AUSL"/>
    <property type="match status" value="1"/>
</dbReference>
<comment type="pathway">
    <text evidence="2">Secondary metabolite biosynthesis.</text>
</comment>
<evidence type="ECO:0000256" key="5">
    <source>
        <dbReference type="ARBA" id="ARBA00022989"/>
    </source>
</evidence>
<keyword evidence="4 7" id="KW-0812">Transmembrane</keyword>
<accession>W3X0R1</accession>
<dbReference type="InterPro" id="IPR039020">
    <property type="entry name" value="PaxB-like"/>
</dbReference>
<dbReference type="AlphaFoldDB" id="W3X0R1"/>
<keyword evidence="6 7" id="KW-0472">Membrane</keyword>
<keyword evidence="9" id="KW-1185">Reference proteome</keyword>
<feature type="transmembrane region" description="Helical" evidence="7">
    <location>
        <begin position="112"/>
        <end position="134"/>
    </location>
</feature>
<dbReference type="Pfam" id="PF25129">
    <property type="entry name" value="Pyr4-TMTC"/>
    <property type="match status" value="1"/>
</dbReference>
<dbReference type="PANTHER" id="PTHR42038">
    <property type="match status" value="1"/>
</dbReference>
<evidence type="ECO:0000256" key="6">
    <source>
        <dbReference type="ARBA" id="ARBA00023136"/>
    </source>
</evidence>
<keyword evidence="5 7" id="KW-1133">Transmembrane helix</keyword>
<evidence type="ECO:0000313" key="9">
    <source>
        <dbReference type="Proteomes" id="UP000030651"/>
    </source>
</evidence>
<proteinExistence type="inferred from homology"/>
<sequence length="194" mass="21356">MGSTDIAPDHAPSWLVPLSTVLLGLGVVSWDLTYILTIRRSLATKSYGLPAAALVVNITWEAVYGFYVSQAWLERAGFTLWFLLNLGCAWTTVRFAPLDWAHTSPWVGRHMAGLMAGMAVVCLWGHWAFVSWWLAEPHRGSGDKAGKWYFGRDGYDTTELAFWSAAVAGLLTSACGIAMLINRGHSGGTDYKIW</sequence>
<feature type="transmembrane region" description="Helical" evidence="7">
    <location>
        <begin position="47"/>
        <end position="67"/>
    </location>
</feature>
<dbReference type="GO" id="GO:0016020">
    <property type="term" value="C:membrane"/>
    <property type="evidence" value="ECO:0007669"/>
    <property type="project" value="UniProtKB-SubCell"/>
</dbReference>
<organism evidence="8 9">
    <name type="scientific">Pestalotiopsis fici (strain W106-1 / CGMCC3.15140)</name>
    <dbReference type="NCBI Taxonomy" id="1229662"/>
    <lineage>
        <taxon>Eukaryota</taxon>
        <taxon>Fungi</taxon>
        <taxon>Dikarya</taxon>
        <taxon>Ascomycota</taxon>
        <taxon>Pezizomycotina</taxon>
        <taxon>Sordariomycetes</taxon>
        <taxon>Xylariomycetidae</taxon>
        <taxon>Amphisphaeriales</taxon>
        <taxon>Sporocadaceae</taxon>
        <taxon>Pestalotiopsis</taxon>
    </lineage>
</organism>
<dbReference type="GeneID" id="19274551"/>
<dbReference type="KEGG" id="pfy:PFICI_09538"/>
<dbReference type="EMBL" id="KI912114">
    <property type="protein sequence ID" value="ETS79685.1"/>
    <property type="molecule type" value="Genomic_DNA"/>
</dbReference>
<dbReference type="Proteomes" id="UP000030651">
    <property type="component" value="Unassembled WGS sequence"/>
</dbReference>
<dbReference type="HOGENOM" id="CLU_087059_0_0_1"/>
<evidence type="ECO:0000313" key="8">
    <source>
        <dbReference type="EMBL" id="ETS79685.1"/>
    </source>
</evidence>
<feature type="transmembrane region" description="Helical" evidence="7">
    <location>
        <begin position="160"/>
        <end position="181"/>
    </location>
</feature>
<gene>
    <name evidence="8" type="ORF">PFICI_09538</name>
</gene>
<reference evidence="9" key="1">
    <citation type="journal article" date="2015" name="BMC Genomics">
        <title>Genomic and transcriptomic analysis of the endophytic fungus Pestalotiopsis fici reveals its lifestyle and high potential for synthesis of natural products.</title>
        <authorList>
            <person name="Wang X."/>
            <person name="Zhang X."/>
            <person name="Liu L."/>
            <person name="Xiang M."/>
            <person name="Wang W."/>
            <person name="Sun X."/>
            <person name="Che Y."/>
            <person name="Guo L."/>
            <person name="Liu G."/>
            <person name="Guo L."/>
            <person name="Wang C."/>
            <person name="Yin W.B."/>
            <person name="Stadler M."/>
            <person name="Zhang X."/>
            <person name="Liu X."/>
        </authorList>
    </citation>
    <scope>NUCLEOTIDE SEQUENCE [LARGE SCALE GENOMIC DNA]</scope>
    <source>
        <strain evidence="9">W106-1 / CGMCC3.15140</strain>
    </source>
</reference>